<feature type="domain" description="Bulb-type lectin" evidence="1">
    <location>
        <begin position="56"/>
        <end position="176"/>
    </location>
</feature>
<evidence type="ECO:0000313" key="2">
    <source>
        <dbReference type="EMBL" id="RZR72008.1"/>
    </source>
</evidence>
<dbReference type="Proteomes" id="UP000290560">
    <property type="component" value="Unassembled WGS sequence"/>
</dbReference>
<dbReference type="AlphaFoldDB" id="A0A445MCT6"/>
<sequence>MYAKPSPTFVPSLGVFFFYIENSSLGSGSTVGAAMATQTSLVLLALGAVLAQLVVPSASTESNVLYSGESLMHGQHLGYKQYSLVMQEDCNLVVYDNGNPTWASGTWHKGVNCHLQLQSDGELFIFGYNRYTRIGPSQLWRSNSRSSSGSYALVLRYDGSIHVYGPERWSAPRTTGGGAGAPRSTWSTTTDAVLYTNDVAPIGATVVNGGYELALQDNCNLALRDTVDNAVLWQTGTTNWLHDCFVTMEPNGELKIKYMGGETMWTNGVASDSGEYVLALSTGGQLVVYGPSLWNAQKAGVLAAGVETWGSAGNTTSTGVTDE</sequence>
<proteinExistence type="predicted"/>
<protein>
    <recommendedName>
        <fullName evidence="1">Bulb-type lectin domain-containing protein</fullName>
    </recommendedName>
</protein>
<evidence type="ECO:0000259" key="1">
    <source>
        <dbReference type="PROSITE" id="PS50927"/>
    </source>
</evidence>
<dbReference type="SUPFAM" id="SSF51110">
    <property type="entry name" value="alpha-D-mannose-specific plant lectins"/>
    <property type="match status" value="2"/>
</dbReference>
<gene>
    <name evidence="2" type="ORF">BHM03_00009478</name>
</gene>
<accession>A0A445MCT6</accession>
<dbReference type="SMART" id="SM00108">
    <property type="entry name" value="B_lectin"/>
    <property type="match status" value="2"/>
</dbReference>
<feature type="domain" description="Bulb-type lectin" evidence="1">
    <location>
        <begin position="191"/>
        <end position="301"/>
    </location>
</feature>
<dbReference type="GO" id="GO:0051707">
    <property type="term" value="P:response to other organism"/>
    <property type="evidence" value="ECO:0007669"/>
    <property type="project" value="UniProtKB-ARBA"/>
</dbReference>
<dbReference type="Gene3D" id="2.90.10.10">
    <property type="entry name" value="Bulb-type lectin domain"/>
    <property type="match status" value="2"/>
</dbReference>
<organism evidence="2">
    <name type="scientific">Ensete ventricosum</name>
    <name type="common">Abyssinian banana</name>
    <name type="synonym">Musa ensete</name>
    <dbReference type="NCBI Taxonomy" id="4639"/>
    <lineage>
        <taxon>Eukaryota</taxon>
        <taxon>Viridiplantae</taxon>
        <taxon>Streptophyta</taxon>
        <taxon>Embryophyta</taxon>
        <taxon>Tracheophyta</taxon>
        <taxon>Spermatophyta</taxon>
        <taxon>Magnoliopsida</taxon>
        <taxon>Liliopsida</taxon>
        <taxon>Zingiberales</taxon>
        <taxon>Musaceae</taxon>
        <taxon>Ensete</taxon>
    </lineage>
</organism>
<dbReference type="PROSITE" id="PS50927">
    <property type="entry name" value="BULB_LECTIN"/>
    <property type="match status" value="2"/>
</dbReference>
<reference evidence="2" key="1">
    <citation type="journal article" date="2018" name="Data Brief">
        <title>Genome sequence data from 17 accessions of Ensete ventricosum, a staple food crop for millions in Ethiopia.</title>
        <authorList>
            <person name="Yemataw Z."/>
            <person name="Muzemil S."/>
            <person name="Ambachew D."/>
            <person name="Tripathi L."/>
            <person name="Tesfaye K."/>
            <person name="Chala A."/>
            <person name="Farbos A."/>
            <person name="O'Neill P."/>
            <person name="Moore K."/>
            <person name="Grant M."/>
            <person name="Studholme D.J."/>
        </authorList>
    </citation>
    <scope>NUCLEOTIDE SEQUENCE [LARGE SCALE GENOMIC DNA]</scope>
    <source>
        <tissue evidence="2">Leaf</tissue>
    </source>
</reference>
<name>A0A445MCT6_ENSVE</name>
<dbReference type="InterPro" id="IPR036426">
    <property type="entry name" value="Bulb-type_lectin_dom_sf"/>
</dbReference>
<dbReference type="EMBL" id="KV875616">
    <property type="protein sequence ID" value="RZR72008.1"/>
    <property type="molecule type" value="Genomic_DNA"/>
</dbReference>
<dbReference type="InterPro" id="IPR001480">
    <property type="entry name" value="Bulb-type_lectin_dom"/>
</dbReference>